<dbReference type="Gene3D" id="1.25.40.20">
    <property type="entry name" value="Ankyrin repeat-containing domain"/>
    <property type="match status" value="1"/>
</dbReference>
<comment type="caution">
    <text evidence="2">The sequence shown here is derived from an EMBL/GenBank/DDBJ whole genome shotgun (WGS) entry which is preliminary data.</text>
</comment>
<gene>
    <name evidence="2" type="ORF">PENSUB_2315</name>
</gene>
<evidence type="ECO:0000256" key="1">
    <source>
        <dbReference type="PROSITE-ProRule" id="PRU00023"/>
    </source>
</evidence>
<dbReference type="SUPFAM" id="SSF48403">
    <property type="entry name" value="Ankyrin repeat"/>
    <property type="match status" value="1"/>
</dbReference>
<protein>
    <submittedName>
        <fullName evidence="2">Uncharacterized protein</fullName>
    </submittedName>
</protein>
<dbReference type="PROSITE" id="PS50297">
    <property type="entry name" value="ANK_REP_REGION"/>
    <property type="match status" value="1"/>
</dbReference>
<organism evidence="2 3">
    <name type="scientific">Penicillium subrubescens</name>
    <dbReference type="NCBI Taxonomy" id="1316194"/>
    <lineage>
        <taxon>Eukaryota</taxon>
        <taxon>Fungi</taxon>
        <taxon>Dikarya</taxon>
        <taxon>Ascomycota</taxon>
        <taxon>Pezizomycotina</taxon>
        <taxon>Eurotiomycetes</taxon>
        <taxon>Eurotiomycetidae</taxon>
        <taxon>Eurotiales</taxon>
        <taxon>Aspergillaceae</taxon>
        <taxon>Penicillium</taxon>
    </lineage>
</organism>
<dbReference type="Pfam" id="PF00023">
    <property type="entry name" value="Ank"/>
    <property type="match status" value="1"/>
</dbReference>
<dbReference type="PROSITE" id="PS50088">
    <property type="entry name" value="ANK_REPEAT"/>
    <property type="match status" value="1"/>
</dbReference>
<evidence type="ECO:0000313" key="3">
    <source>
        <dbReference type="Proteomes" id="UP000186955"/>
    </source>
</evidence>
<reference evidence="2 3" key="1">
    <citation type="submission" date="2016-10" db="EMBL/GenBank/DDBJ databases">
        <title>Genome sequence of the ascomycete fungus Penicillium subrubescens.</title>
        <authorList>
            <person name="De Vries R.P."/>
            <person name="Peng M."/>
            <person name="Dilokpimol A."/>
            <person name="Hilden K."/>
            <person name="Makela M.R."/>
            <person name="Grigoriev I."/>
            <person name="Riley R."/>
            <person name="Granchi Z."/>
        </authorList>
    </citation>
    <scope>NUCLEOTIDE SEQUENCE [LARGE SCALE GENOMIC DNA]</scope>
    <source>
        <strain evidence="2 3">CBS 132785</strain>
    </source>
</reference>
<keyword evidence="3" id="KW-1185">Reference proteome</keyword>
<dbReference type="OrthoDB" id="341259at2759"/>
<name>A0A1Q5UI37_9EURO</name>
<proteinExistence type="predicted"/>
<dbReference type="AlphaFoldDB" id="A0A1Q5UI37"/>
<keyword evidence="1" id="KW-0040">ANK repeat</keyword>
<dbReference type="InterPro" id="IPR002110">
    <property type="entry name" value="Ankyrin_rpt"/>
</dbReference>
<feature type="repeat" description="ANK" evidence="1">
    <location>
        <begin position="11"/>
        <end position="44"/>
    </location>
</feature>
<accession>A0A1Q5UI37</accession>
<sequence length="96" mass="10983">MSVLTESTMNAGWTPLMWAACNGHDDHVKLLLAESRVDINARDHHGITALREKFDGKCQRQEQSTSGCHTKFRWTVSIHWGSTDASVFEDYRLYDN</sequence>
<dbReference type="InterPro" id="IPR036770">
    <property type="entry name" value="Ankyrin_rpt-contain_sf"/>
</dbReference>
<dbReference type="Proteomes" id="UP000186955">
    <property type="component" value="Unassembled WGS sequence"/>
</dbReference>
<dbReference type="SMART" id="SM00248">
    <property type="entry name" value="ANK"/>
    <property type="match status" value="1"/>
</dbReference>
<evidence type="ECO:0000313" key="2">
    <source>
        <dbReference type="EMBL" id="OKP12155.1"/>
    </source>
</evidence>
<dbReference type="EMBL" id="MNBE01000245">
    <property type="protein sequence ID" value="OKP12155.1"/>
    <property type="molecule type" value="Genomic_DNA"/>
</dbReference>